<keyword evidence="2" id="KW-1185">Reference proteome</keyword>
<evidence type="ECO:0000313" key="1">
    <source>
        <dbReference type="EMBL" id="MFD1709097.1"/>
    </source>
</evidence>
<dbReference type="RefSeq" id="WP_147914158.1">
    <property type="nucleotide sequence ID" value="NZ_JBHUEJ010000002.1"/>
</dbReference>
<gene>
    <name evidence="1" type="ORF">ACFSF0_00600</name>
</gene>
<name>A0ABW4KLT3_9BURK</name>
<comment type="caution">
    <text evidence="1">The sequence shown here is derived from an EMBL/GenBank/DDBJ whole genome shotgun (WGS) entry which is preliminary data.</text>
</comment>
<dbReference type="EMBL" id="JBHUEJ010000002">
    <property type="protein sequence ID" value="MFD1709097.1"/>
    <property type="molecule type" value="Genomic_DNA"/>
</dbReference>
<proteinExistence type="predicted"/>
<accession>A0ABW4KLT3</accession>
<sequence length="174" mass="19266">MKLALYIGTREPWYIGLGNLLVRLRLRSPISHCELVFEPDDDVRDLMPDGSADAAKTGALWCASSGATDPIPAWSKRRAGKAGGVRMKRINLGADKWELIDLPWADARAAAQWFRQHEGALYDWQGIFGFIAWPVPNKASRWSCHEACAAALGLAEPHRFDPASLAAAARWRLT</sequence>
<protein>
    <submittedName>
        <fullName evidence="1">Uncharacterized protein</fullName>
    </submittedName>
</protein>
<dbReference type="Proteomes" id="UP001597304">
    <property type="component" value="Unassembled WGS sequence"/>
</dbReference>
<evidence type="ECO:0000313" key="2">
    <source>
        <dbReference type="Proteomes" id="UP001597304"/>
    </source>
</evidence>
<organism evidence="1 2">
    <name type="scientific">Ottowia flava</name>
    <dbReference type="NCBI Taxonomy" id="2675430"/>
    <lineage>
        <taxon>Bacteria</taxon>
        <taxon>Pseudomonadati</taxon>
        <taxon>Pseudomonadota</taxon>
        <taxon>Betaproteobacteria</taxon>
        <taxon>Burkholderiales</taxon>
        <taxon>Comamonadaceae</taxon>
        <taxon>Ottowia</taxon>
    </lineage>
</organism>
<reference evidence="2" key="1">
    <citation type="journal article" date="2019" name="Int. J. Syst. Evol. Microbiol.">
        <title>The Global Catalogue of Microorganisms (GCM) 10K type strain sequencing project: providing services to taxonomists for standard genome sequencing and annotation.</title>
        <authorList>
            <consortium name="The Broad Institute Genomics Platform"/>
            <consortium name="The Broad Institute Genome Sequencing Center for Infectious Disease"/>
            <person name="Wu L."/>
            <person name="Ma J."/>
        </authorList>
    </citation>
    <scope>NUCLEOTIDE SEQUENCE [LARGE SCALE GENOMIC DNA]</scope>
    <source>
        <strain evidence="2">LMG 29247</strain>
    </source>
</reference>